<organism evidence="2 3">
    <name type="scientific">Symbiodinium necroappetens</name>
    <dbReference type="NCBI Taxonomy" id="1628268"/>
    <lineage>
        <taxon>Eukaryota</taxon>
        <taxon>Sar</taxon>
        <taxon>Alveolata</taxon>
        <taxon>Dinophyceae</taxon>
        <taxon>Suessiales</taxon>
        <taxon>Symbiodiniaceae</taxon>
        <taxon>Symbiodinium</taxon>
    </lineage>
</organism>
<comment type="caution">
    <text evidence="2">The sequence shown here is derived from an EMBL/GenBank/DDBJ whole genome shotgun (WGS) entry which is preliminary data.</text>
</comment>
<feature type="non-terminal residue" evidence="2">
    <location>
        <position position="1"/>
    </location>
</feature>
<dbReference type="EMBL" id="CAJNJA010050352">
    <property type="protein sequence ID" value="CAE7840991.1"/>
    <property type="molecule type" value="Genomic_DNA"/>
</dbReference>
<accession>A0A812ZU71</accession>
<protein>
    <submittedName>
        <fullName evidence="2">Uncharacterized protein</fullName>
    </submittedName>
</protein>
<feature type="compositionally biased region" description="Polar residues" evidence="1">
    <location>
        <begin position="215"/>
        <end position="231"/>
    </location>
</feature>
<evidence type="ECO:0000256" key="1">
    <source>
        <dbReference type="SAM" id="MobiDB-lite"/>
    </source>
</evidence>
<evidence type="ECO:0000313" key="3">
    <source>
        <dbReference type="Proteomes" id="UP000601435"/>
    </source>
</evidence>
<gene>
    <name evidence="2" type="ORF">SNEC2469_LOCUS25493</name>
</gene>
<reference evidence="2" key="1">
    <citation type="submission" date="2021-02" db="EMBL/GenBank/DDBJ databases">
        <authorList>
            <person name="Dougan E. K."/>
            <person name="Rhodes N."/>
            <person name="Thang M."/>
            <person name="Chan C."/>
        </authorList>
    </citation>
    <scope>NUCLEOTIDE SEQUENCE</scope>
</reference>
<keyword evidence="3" id="KW-1185">Reference proteome</keyword>
<feature type="region of interest" description="Disordered" evidence="1">
    <location>
        <begin position="211"/>
        <end position="231"/>
    </location>
</feature>
<dbReference type="OrthoDB" id="431735at2759"/>
<evidence type="ECO:0000313" key="2">
    <source>
        <dbReference type="EMBL" id="CAE7840991.1"/>
    </source>
</evidence>
<name>A0A812ZU71_9DINO</name>
<dbReference type="Proteomes" id="UP000601435">
    <property type="component" value="Unassembled WGS sequence"/>
</dbReference>
<proteinExistence type="predicted"/>
<sequence length="231" mass="25014">ALTCGLGPSWTVAKELKVARSGPVADVWRVGIQVTWWGAGDWKIPPESVSELTELTKALVSVLELLLDGACFGFGFAGLDLGRAFGLGVSFGLVLVLELLELELIESQTRGDAKAQFGSDLHAATAGYHLFHTDRLEAPRVRHHTQDFEGLICGSSGSADSCCQDPGLASKRSSRLLENHLSMDATRIVMSCPAAVVEHHRRRDEVRTRLGRSWGTRNPPNALTDMLSHSS</sequence>
<dbReference type="AlphaFoldDB" id="A0A812ZU71"/>